<protein>
    <submittedName>
        <fullName evidence="1">Uncharacterized protein</fullName>
    </submittedName>
</protein>
<comment type="caution">
    <text evidence="1">The sequence shown here is derived from an EMBL/GenBank/DDBJ whole genome shotgun (WGS) entry which is preliminary data.</text>
</comment>
<organism evidence="1 2">
    <name type="scientific">Enterococcus pseudoavium</name>
    <dbReference type="NCBI Taxonomy" id="44007"/>
    <lineage>
        <taxon>Bacteria</taxon>
        <taxon>Bacillati</taxon>
        <taxon>Bacillota</taxon>
        <taxon>Bacilli</taxon>
        <taxon>Lactobacillales</taxon>
        <taxon>Enterococcaceae</taxon>
        <taxon>Enterococcus</taxon>
    </lineage>
</organism>
<proteinExistence type="predicted"/>
<evidence type="ECO:0000313" key="2">
    <source>
        <dbReference type="Proteomes" id="UP001269061"/>
    </source>
</evidence>
<evidence type="ECO:0000313" key="1">
    <source>
        <dbReference type="EMBL" id="MDT2770264.1"/>
    </source>
</evidence>
<reference evidence="1 2" key="1">
    <citation type="submission" date="2023-03" db="EMBL/GenBank/DDBJ databases">
        <authorList>
            <person name="Shen W."/>
            <person name="Cai J."/>
        </authorList>
    </citation>
    <scope>NUCLEOTIDE SEQUENCE [LARGE SCALE GENOMIC DNA]</scope>
    <source>
        <strain evidence="1 2">Y59</strain>
    </source>
</reference>
<keyword evidence="2" id="KW-1185">Reference proteome</keyword>
<dbReference type="RefSeq" id="WP_311815506.1">
    <property type="nucleotide sequence ID" value="NZ_JARQAV010000005.1"/>
</dbReference>
<accession>A0ABU3FHE9</accession>
<dbReference type="EMBL" id="JARQAZ010000004">
    <property type="protein sequence ID" value="MDT2770264.1"/>
    <property type="molecule type" value="Genomic_DNA"/>
</dbReference>
<name>A0ABU3FHE9_9ENTE</name>
<gene>
    <name evidence="1" type="ORF">P7H46_05320</name>
</gene>
<sequence>MLGIDSELEHLFNKAQQEGVAVIKDRWTSGNYGCCSTSAPLVEKYKIEILDNRALLSLWGTLVATVSLESQITVVNTDYKLSNYEKKIVDWFVQQAQYL</sequence>
<dbReference type="Proteomes" id="UP001269061">
    <property type="component" value="Unassembled WGS sequence"/>
</dbReference>